<name>A0AAJ2KTJ2_ALKPS</name>
<keyword evidence="1" id="KW-0472">Membrane</keyword>
<protein>
    <submittedName>
        <fullName evidence="2">Uncharacterized protein</fullName>
    </submittedName>
</protein>
<gene>
    <name evidence="2" type="ORF">RYX45_06475</name>
</gene>
<evidence type="ECO:0000313" key="3">
    <source>
        <dbReference type="Proteomes" id="UP001285636"/>
    </source>
</evidence>
<proteinExistence type="predicted"/>
<keyword evidence="1" id="KW-0812">Transmembrane</keyword>
<dbReference type="EMBL" id="JAWJAY010000001">
    <property type="protein sequence ID" value="MDV2884816.1"/>
    <property type="molecule type" value="Genomic_DNA"/>
</dbReference>
<dbReference type="Proteomes" id="UP001285636">
    <property type="component" value="Unassembled WGS sequence"/>
</dbReference>
<evidence type="ECO:0000256" key="1">
    <source>
        <dbReference type="SAM" id="Phobius"/>
    </source>
</evidence>
<dbReference type="AlphaFoldDB" id="A0AAJ2KTJ2"/>
<evidence type="ECO:0000313" key="2">
    <source>
        <dbReference type="EMBL" id="MDV2884816.1"/>
    </source>
</evidence>
<feature type="transmembrane region" description="Helical" evidence="1">
    <location>
        <begin position="6"/>
        <end position="26"/>
    </location>
</feature>
<comment type="caution">
    <text evidence="2">The sequence shown here is derived from an EMBL/GenBank/DDBJ whole genome shotgun (WGS) entry which is preliminary data.</text>
</comment>
<dbReference type="RefSeq" id="WP_323466261.1">
    <property type="nucleotide sequence ID" value="NZ_CP144224.1"/>
</dbReference>
<keyword evidence="1" id="KW-1133">Transmembrane helix</keyword>
<organism evidence="2 3">
    <name type="scientific">Alkalihalophilus pseudofirmus</name>
    <name type="common">Bacillus pseudofirmus</name>
    <dbReference type="NCBI Taxonomy" id="79885"/>
    <lineage>
        <taxon>Bacteria</taxon>
        <taxon>Bacillati</taxon>
        <taxon>Bacillota</taxon>
        <taxon>Bacilli</taxon>
        <taxon>Bacillales</taxon>
        <taxon>Bacillaceae</taxon>
        <taxon>Alkalihalophilus</taxon>
    </lineage>
</organism>
<sequence length="246" mass="29276">MMKKLWISLSAIIAMVIIVSVYYNYFSKPSEFLSERQIIEIINERQYGFDNVEVQDTLFLDDTHVFVPFKQEKIYGKSFWRWHKRNWEMMEFNTIVDPYIWRVDPDDPASFYVIWNVDPDNNLATIDLNLFNERSFRSNHDGGYKYIPRFQFKHMIELDLANSSYGVEAFPDEWTTFLEGYLEVKNNNKTDNFLFHHFRGNILQYRWQPLDAKGEITELISQNGSGGGSGRFNGEIINRLHEHQLE</sequence>
<reference evidence="2" key="1">
    <citation type="submission" date="2023-10" db="EMBL/GenBank/DDBJ databases">
        <title>Screening of Alkalihalophilus pseudofirmusBZ-TG-HK211 and Its Alleviation of Salt Stress on Rapeseed Growth.</title>
        <authorList>
            <person name="Zhao B."/>
            <person name="Guo T."/>
        </authorList>
    </citation>
    <scope>NUCLEOTIDE SEQUENCE</scope>
    <source>
        <strain evidence="2">BZ-TG-HK211</strain>
    </source>
</reference>
<accession>A0AAJ2KTJ2</accession>